<comment type="subcellular location">
    <subcellularLocation>
        <location evidence="1">Membrane</location>
        <topology evidence="1">Multi-pass membrane protein</topology>
    </subcellularLocation>
</comment>
<sequence>MQWTDAGVYIFLTTTLFTVPVYLAVLYTIAFHRRTRAFQSSFYSISLSNGVYDLTAVVLFVVLECFPRLSFSKESYWSSRTTYLPTIGLAFTFMLLFIRVLGVASLVLERAAHTFYSAERLDEWLHHPLCCLSTIFRWIISLVLAWPVFIQMDISYAKRDNGDIITSIPSNDLKTDVALAAVVLWSCTLVSTIGSAVILYKYAEHFSSARCRHDYQLALQSLASYMVLLVMTVHFSVIYSTQLKLTDSFEQMSEWFFLYSALLSYVHPWILLLFNTDVLCEDP</sequence>
<feature type="transmembrane region" description="Helical" evidence="5">
    <location>
        <begin position="215"/>
        <end position="235"/>
    </location>
</feature>
<dbReference type="Pfam" id="PF10323">
    <property type="entry name" value="7TM_GPCR_Srv"/>
    <property type="match status" value="1"/>
</dbReference>
<evidence type="ECO:0000256" key="5">
    <source>
        <dbReference type="SAM" id="Phobius"/>
    </source>
</evidence>
<name>A0A3P8BNZ0_HELPZ</name>
<dbReference type="InterPro" id="IPR019426">
    <property type="entry name" value="7TM_GPCR_serpentine_rcpt_Srv"/>
</dbReference>
<evidence type="ECO:0000256" key="2">
    <source>
        <dbReference type="ARBA" id="ARBA00022692"/>
    </source>
</evidence>
<evidence type="ECO:0000256" key="4">
    <source>
        <dbReference type="ARBA" id="ARBA00023136"/>
    </source>
</evidence>
<dbReference type="Gene3D" id="1.20.1070.10">
    <property type="entry name" value="Rhodopsin 7-helix transmembrane proteins"/>
    <property type="match status" value="1"/>
</dbReference>
<dbReference type="PANTHER" id="PTHR31627">
    <property type="entry name" value="SERPENTINE RECEPTOR CLASS GAMMA-RELATED"/>
    <property type="match status" value="1"/>
</dbReference>
<feature type="transmembrane region" description="Helical" evidence="5">
    <location>
        <begin position="83"/>
        <end position="108"/>
    </location>
</feature>
<keyword evidence="4 5" id="KW-0472">Membrane</keyword>
<reference evidence="8" key="2">
    <citation type="submission" date="2019-09" db="UniProtKB">
        <authorList>
            <consortium name="WormBaseParasite"/>
        </authorList>
    </citation>
    <scope>IDENTIFICATION</scope>
</reference>
<dbReference type="Proteomes" id="UP000050761">
    <property type="component" value="Unassembled WGS sequence"/>
</dbReference>
<evidence type="ECO:0000256" key="3">
    <source>
        <dbReference type="ARBA" id="ARBA00022989"/>
    </source>
</evidence>
<dbReference type="WBParaSite" id="HPBE_0001718101-mRNA-1">
    <property type="protein sequence ID" value="HPBE_0001718101-mRNA-1"/>
    <property type="gene ID" value="HPBE_0001718101"/>
</dbReference>
<feature type="transmembrane region" description="Helical" evidence="5">
    <location>
        <begin position="6"/>
        <end position="30"/>
    </location>
</feature>
<dbReference type="AlphaFoldDB" id="A0A3P8BNZ0"/>
<feature type="transmembrane region" description="Helical" evidence="5">
    <location>
        <begin position="177"/>
        <end position="203"/>
    </location>
</feature>
<feature type="transmembrane region" description="Helical" evidence="5">
    <location>
        <begin position="255"/>
        <end position="274"/>
    </location>
</feature>
<evidence type="ECO:0000256" key="1">
    <source>
        <dbReference type="ARBA" id="ARBA00004141"/>
    </source>
</evidence>
<keyword evidence="3 5" id="KW-1133">Transmembrane helix</keyword>
<keyword evidence="2 5" id="KW-0812">Transmembrane</keyword>
<gene>
    <name evidence="6" type="ORF">HPBE_LOCUS17180</name>
</gene>
<dbReference type="GO" id="GO:0016020">
    <property type="term" value="C:membrane"/>
    <property type="evidence" value="ECO:0007669"/>
    <property type="project" value="UniProtKB-SubCell"/>
</dbReference>
<feature type="transmembrane region" description="Helical" evidence="5">
    <location>
        <begin position="129"/>
        <end position="149"/>
    </location>
</feature>
<dbReference type="PANTHER" id="PTHR31627:SF42">
    <property type="entry name" value="G_PROTEIN_RECEP_F1_2 DOMAIN-CONTAINING PROTEIN-RELATED"/>
    <property type="match status" value="1"/>
</dbReference>
<feature type="transmembrane region" description="Helical" evidence="5">
    <location>
        <begin position="42"/>
        <end position="63"/>
    </location>
</feature>
<protein>
    <submittedName>
        <fullName evidence="8">G protein-coupled receptor</fullName>
    </submittedName>
</protein>
<dbReference type="InterPro" id="IPR051119">
    <property type="entry name" value="Nematode_SR-like"/>
</dbReference>
<evidence type="ECO:0000313" key="7">
    <source>
        <dbReference type="Proteomes" id="UP000050761"/>
    </source>
</evidence>
<evidence type="ECO:0000313" key="6">
    <source>
        <dbReference type="EMBL" id="VDP08155.1"/>
    </source>
</evidence>
<dbReference type="OrthoDB" id="5861709at2759"/>
<proteinExistence type="predicted"/>
<dbReference type="SUPFAM" id="SSF81321">
    <property type="entry name" value="Family A G protein-coupled receptor-like"/>
    <property type="match status" value="1"/>
</dbReference>
<keyword evidence="7" id="KW-1185">Reference proteome</keyword>
<organism evidence="6">
    <name type="scientific">Heligmosomoides polygyrus</name>
    <name type="common">Parasitic roundworm</name>
    <dbReference type="NCBI Taxonomy" id="6339"/>
    <lineage>
        <taxon>Eukaryota</taxon>
        <taxon>Metazoa</taxon>
        <taxon>Ecdysozoa</taxon>
        <taxon>Nematoda</taxon>
        <taxon>Chromadorea</taxon>
        <taxon>Rhabditida</taxon>
        <taxon>Rhabditina</taxon>
        <taxon>Rhabditomorpha</taxon>
        <taxon>Strongyloidea</taxon>
        <taxon>Heligmosomidae</taxon>
        <taxon>Heligmosomoides</taxon>
    </lineage>
</organism>
<accession>A0A3P8BNZ0</accession>
<reference evidence="6 7" key="1">
    <citation type="submission" date="2018-11" db="EMBL/GenBank/DDBJ databases">
        <authorList>
            <consortium name="Pathogen Informatics"/>
        </authorList>
    </citation>
    <scope>NUCLEOTIDE SEQUENCE [LARGE SCALE GENOMIC DNA]</scope>
</reference>
<evidence type="ECO:0000313" key="8">
    <source>
        <dbReference type="WBParaSite" id="HPBE_0001718101-mRNA-1"/>
    </source>
</evidence>
<dbReference type="EMBL" id="UZAH01029841">
    <property type="protein sequence ID" value="VDP08155.1"/>
    <property type="molecule type" value="Genomic_DNA"/>
</dbReference>